<dbReference type="Proteomes" id="UP001197247">
    <property type="component" value="Unassembled WGS sequence"/>
</dbReference>
<keyword evidence="2" id="KW-1185">Reference proteome</keyword>
<organism evidence="1 2">
    <name type="scientific">Kineosporia corallincola</name>
    <dbReference type="NCBI Taxonomy" id="2835133"/>
    <lineage>
        <taxon>Bacteria</taxon>
        <taxon>Bacillati</taxon>
        <taxon>Actinomycetota</taxon>
        <taxon>Actinomycetes</taxon>
        <taxon>Kineosporiales</taxon>
        <taxon>Kineosporiaceae</taxon>
        <taxon>Kineosporia</taxon>
    </lineage>
</organism>
<evidence type="ECO:0000313" key="2">
    <source>
        <dbReference type="Proteomes" id="UP001197247"/>
    </source>
</evidence>
<evidence type="ECO:0000313" key="1">
    <source>
        <dbReference type="EMBL" id="MBT0770671.1"/>
    </source>
</evidence>
<dbReference type="RefSeq" id="WP_214156954.1">
    <property type="nucleotide sequence ID" value="NZ_JAHBAY010000006.1"/>
</dbReference>
<comment type="caution">
    <text evidence="1">The sequence shown here is derived from an EMBL/GenBank/DDBJ whole genome shotgun (WGS) entry which is preliminary data.</text>
</comment>
<dbReference type="EMBL" id="JAHBAY010000006">
    <property type="protein sequence ID" value="MBT0770671.1"/>
    <property type="molecule type" value="Genomic_DNA"/>
</dbReference>
<proteinExistence type="predicted"/>
<sequence>MSEVLVAMIRDVTTMDDGRRITYYYSAPAGSATSADAETSPKEDEDQ</sequence>
<protein>
    <submittedName>
        <fullName evidence="1">Uncharacterized protein</fullName>
    </submittedName>
</protein>
<name>A0ABS5THU6_9ACTN</name>
<accession>A0ABS5THU6</accession>
<gene>
    <name evidence="1" type="ORF">KIH74_17135</name>
</gene>
<reference evidence="1 2" key="1">
    <citation type="submission" date="2021-05" db="EMBL/GenBank/DDBJ databases">
        <title>Kineosporia and Streptomyces sp. nov. two new marine actinobacteria isolated from Coral.</title>
        <authorList>
            <person name="Buangrab K."/>
            <person name="Sutthacheep M."/>
            <person name="Yeemin T."/>
            <person name="Harunari E."/>
            <person name="Igarashi Y."/>
            <person name="Kanchanasin P."/>
            <person name="Tanasupawat S."/>
            <person name="Phongsopitanun W."/>
        </authorList>
    </citation>
    <scope>NUCLEOTIDE SEQUENCE [LARGE SCALE GENOMIC DNA]</scope>
    <source>
        <strain evidence="1 2">J2-2</strain>
    </source>
</reference>